<evidence type="ECO:0000313" key="3">
    <source>
        <dbReference type="Proteomes" id="UP000594778"/>
    </source>
</evidence>
<gene>
    <name evidence="2" type="ORF">I6G66_22450</name>
</gene>
<feature type="transmembrane region" description="Helical" evidence="1">
    <location>
        <begin position="189"/>
        <end position="208"/>
    </location>
</feature>
<dbReference type="RefSeq" id="WP_183022152.1">
    <property type="nucleotide sequence ID" value="NZ_CP065668.1"/>
</dbReference>
<name>A0A7T2S138_DELAC</name>
<feature type="transmembrane region" description="Helical" evidence="1">
    <location>
        <begin position="215"/>
        <end position="235"/>
    </location>
</feature>
<sequence length="236" mass="24499">MLMANDEQKDRAAFDAAIQALKAEVANAGVHLSLDSSARLAYARQIQAMANELQLQATSGRITWGQAAQQAQEARNVIMEIIRGRSTPVGRAMAQRIKSEGKTLNELIARKAQQLHGPNVRFDRLTAAQQNAVYGEIVKSAGKSNAAITQRMRMLSRAGRGLLVFSIAVSVYTIANADNKVEAAGKELAVTGAGIGGGMAGGALAGLACGPGAPACVVVGAFVGGALAAIGVEFLW</sequence>
<dbReference type="Proteomes" id="UP000594778">
    <property type="component" value="Chromosome"/>
</dbReference>
<proteinExistence type="predicted"/>
<accession>A0A7T2S138</accession>
<dbReference type="AlphaFoldDB" id="A0A7T2S138"/>
<keyword evidence="1" id="KW-0472">Membrane</keyword>
<keyword evidence="1" id="KW-0812">Transmembrane</keyword>
<evidence type="ECO:0000313" key="2">
    <source>
        <dbReference type="EMBL" id="QPS07036.1"/>
    </source>
</evidence>
<organism evidence="2 3">
    <name type="scientific">Delftia acidovorans</name>
    <name type="common">Pseudomonas acidovorans</name>
    <name type="synonym">Comamonas acidovorans</name>
    <dbReference type="NCBI Taxonomy" id="80866"/>
    <lineage>
        <taxon>Bacteria</taxon>
        <taxon>Pseudomonadati</taxon>
        <taxon>Pseudomonadota</taxon>
        <taxon>Betaproteobacteria</taxon>
        <taxon>Burkholderiales</taxon>
        <taxon>Comamonadaceae</taxon>
        <taxon>Delftia</taxon>
    </lineage>
</organism>
<reference evidence="2 3" key="1">
    <citation type="submission" date="2020-12" db="EMBL/GenBank/DDBJ databases">
        <title>FDA dAtabase for Regulatory Grade micrObial Sequences (FDA-ARGOS): Supporting development and validation of Infectious Disease Dx tests.</title>
        <authorList>
            <person name="Sproer C."/>
            <person name="Gronow S."/>
            <person name="Severitt S."/>
            <person name="Schroder I."/>
            <person name="Tallon L."/>
            <person name="Sadzewicz L."/>
            <person name="Zhao X."/>
            <person name="Boylan J."/>
            <person name="Ott S."/>
            <person name="Bowen H."/>
            <person name="Vavikolanu K."/>
            <person name="Mehta A."/>
            <person name="Aluvathingal J."/>
            <person name="Nadendla S."/>
            <person name="Lowell S."/>
            <person name="Myers T."/>
            <person name="Yan Y."/>
            <person name="Sichtig H."/>
        </authorList>
    </citation>
    <scope>NUCLEOTIDE SEQUENCE [LARGE SCALE GENOMIC DNA]</scope>
    <source>
        <strain evidence="2 3">FDAARGOS_909</strain>
    </source>
</reference>
<dbReference type="EMBL" id="CP065668">
    <property type="protein sequence ID" value="QPS07036.1"/>
    <property type="molecule type" value="Genomic_DNA"/>
</dbReference>
<evidence type="ECO:0008006" key="4">
    <source>
        <dbReference type="Google" id="ProtNLM"/>
    </source>
</evidence>
<evidence type="ECO:0000256" key="1">
    <source>
        <dbReference type="SAM" id="Phobius"/>
    </source>
</evidence>
<feature type="transmembrane region" description="Helical" evidence="1">
    <location>
        <begin position="158"/>
        <end position="177"/>
    </location>
</feature>
<keyword evidence="1" id="KW-1133">Transmembrane helix</keyword>
<protein>
    <recommendedName>
        <fullName evidence="4">Transmembrane protein</fullName>
    </recommendedName>
</protein>